<evidence type="ECO:0000313" key="2">
    <source>
        <dbReference type="Proteomes" id="UP000033188"/>
    </source>
</evidence>
<dbReference type="VEuPathDB" id="PiroplasmaDB:BBBOND_0313710"/>
<keyword evidence="2" id="KW-1185">Reference proteome</keyword>
<proteinExistence type="predicted"/>
<dbReference type="AlphaFoldDB" id="A0A061DDJ1"/>
<dbReference type="RefSeq" id="XP_012769655.1">
    <property type="nucleotide sequence ID" value="XM_012914201.1"/>
</dbReference>
<evidence type="ECO:0000313" key="1">
    <source>
        <dbReference type="EMBL" id="CDR97469.1"/>
    </source>
</evidence>
<organism evidence="1 2">
    <name type="scientific">Babesia bigemina</name>
    <dbReference type="NCBI Taxonomy" id="5866"/>
    <lineage>
        <taxon>Eukaryota</taxon>
        <taxon>Sar</taxon>
        <taxon>Alveolata</taxon>
        <taxon>Apicomplexa</taxon>
        <taxon>Aconoidasida</taxon>
        <taxon>Piroplasmida</taxon>
        <taxon>Babesiidae</taxon>
        <taxon>Babesia</taxon>
    </lineage>
</organism>
<dbReference type="EMBL" id="LK391709">
    <property type="protein sequence ID" value="CDR97469.1"/>
    <property type="molecule type" value="Genomic_DNA"/>
</dbReference>
<dbReference type="Proteomes" id="UP000033188">
    <property type="component" value="Chromosome 3"/>
</dbReference>
<protein>
    <submittedName>
        <fullName evidence="1">Uncharacterized protein</fullName>
    </submittedName>
</protein>
<accession>A0A061DDJ1</accession>
<dbReference type="GeneID" id="24566010"/>
<gene>
    <name evidence="1" type="ORF">BBBOND_0313710</name>
</gene>
<name>A0A061DDJ1_BABBI</name>
<reference evidence="2" key="1">
    <citation type="journal article" date="2014" name="Nucleic Acids Res.">
        <title>The evolutionary dynamics of variant antigen genes in Babesia reveal a history of genomic innovation underlying host-parasite interaction.</title>
        <authorList>
            <person name="Jackson A.P."/>
            <person name="Otto T.D."/>
            <person name="Darby A."/>
            <person name="Ramaprasad A."/>
            <person name="Xia D."/>
            <person name="Echaide I.E."/>
            <person name="Farber M."/>
            <person name="Gahlot S."/>
            <person name="Gamble J."/>
            <person name="Gupta D."/>
            <person name="Gupta Y."/>
            <person name="Jackson L."/>
            <person name="Malandrin L."/>
            <person name="Malas T.B."/>
            <person name="Moussa E."/>
            <person name="Nair M."/>
            <person name="Reid A.J."/>
            <person name="Sanders M."/>
            <person name="Sharma J."/>
            <person name="Tracey A."/>
            <person name="Quail M.A."/>
            <person name="Weir W."/>
            <person name="Wastling J.M."/>
            <person name="Hall N."/>
            <person name="Willadsen P."/>
            <person name="Lingelbach K."/>
            <person name="Shiels B."/>
            <person name="Tait A."/>
            <person name="Berriman M."/>
            <person name="Allred D.R."/>
            <person name="Pain A."/>
        </authorList>
    </citation>
    <scope>NUCLEOTIDE SEQUENCE [LARGE SCALE GENOMIC DNA]</scope>
    <source>
        <strain evidence="2">Bond</strain>
    </source>
</reference>
<sequence>MDNITQLYSNGDVYVLGKGETMYHFTNTTQIRADDKIRYTPPKSTQQTLSRQYGFAPRLRNTKKLRRKLTREATRQPMPRAPATYKHFAALRGANQQLLSRQ</sequence>
<dbReference type="KEGG" id="bbig:BBBOND_0313710"/>